<dbReference type="GO" id="GO:0006508">
    <property type="term" value="P:proteolysis"/>
    <property type="evidence" value="ECO:0007669"/>
    <property type="project" value="UniProtKB-KW"/>
</dbReference>
<keyword evidence="2" id="KW-0812">Transmembrane</keyword>
<gene>
    <name evidence="3" type="ORF">CEY16_00320</name>
</gene>
<organism evidence="3 4">
    <name type="scientific">Halalkalibacillus sediminis</name>
    <dbReference type="NCBI Taxonomy" id="2018042"/>
    <lineage>
        <taxon>Bacteria</taxon>
        <taxon>Bacillati</taxon>
        <taxon>Bacillota</taxon>
        <taxon>Bacilli</taxon>
        <taxon>Bacillales</taxon>
        <taxon>Bacillaceae</taxon>
        <taxon>Halalkalibacillus</taxon>
    </lineage>
</organism>
<dbReference type="PRINTS" id="PR00834">
    <property type="entry name" value="PROTEASES2C"/>
</dbReference>
<dbReference type="AlphaFoldDB" id="A0A2I0QV89"/>
<dbReference type="Gene3D" id="2.40.10.120">
    <property type="match status" value="1"/>
</dbReference>
<keyword evidence="2" id="KW-0472">Membrane</keyword>
<keyword evidence="1" id="KW-0378">Hydrolase</keyword>
<keyword evidence="1" id="KW-0720">Serine protease</keyword>
<dbReference type="InterPro" id="IPR001940">
    <property type="entry name" value="Peptidase_S1C"/>
</dbReference>
<proteinExistence type="predicted"/>
<dbReference type="SUPFAM" id="SSF50494">
    <property type="entry name" value="Trypsin-like serine proteases"/>
    <property type="match status" value="1"/>
</dbReference>
<dbReference type="Pfam" id="PF13365">
    <property type="entry name" value="Trypsin_2"/>
    <property type="match status" value="1"/>
</dbReference>
<feature type="transmembrane region" description="Helical" evidence="2">
    <location>
        <begin position="51"/>
        <end position="72"/>
    </location>
</feature>
<dbReference type="EMBL" id="PJNH01000001">
    <property type="protein sequence ID" value="PKR78238.1"/>
    <property type="molecule type" value="Genomic_DNA"/>
</dbReference>
<evidence type="ECO:0000313" key="4">
    <source>
        <dbReference type="Proteomes" id="UP000243524"/>
    </source>
</evidence>
<reference evidence="3 4" key="1">
    <citation type="submission" date="2017-06" db="EMBL/GenBank/DDBJ databases">
        <title>the draft geome sequence of Illustriluteabacillus marina B3227.</title>
        <authorList>
            <person name="He R.-H."/>
            <person name="Du Z.-J."/>
        </authorList>
    </citation>
    <scope>NUCLEOTIDE SEQUENCE [LARGE SCALE GENOMIC DNA]</scope>
    <source>
        <strain evidence="3 4">B3227</strain>
    </source>
</reference>
<dbReference type="InterPro" id="IPR009003">
    <property type="entry name" value="Peptidase_S1_PA"/>
</dbReference>
<sequence>MTDEKKPETTDEKDLYENLTEEEMYELIQEEKEKKPLQKEDDKPKRPFPKWVFWLIALFMVINIGAALPSIFSLPALEFLKTSAQLLNDDDIKEYKESIVVVDTGSGRGTGFSISPEGYIITNYHVVDEYERLWLYFPEHGPLDAEIIATYPEYDLAVLDAEGENYPYLELADQASFETNESFYFIGNPLRFSGIANKGNIIDYTSSSLESDALMLDAPIYKGNSGSPVINENGEVIGVIYATRQDDEHGKVGLAVPIERFHEKFNQDLNLEEE</sequence>
<evidence type="ECO:0000256" key="2">
    <source>
        <dbReference type="SAM" id="Phobius"/>
    </source>
</evidence>
<dbReference type="PANTHER" id="PTHR43019">
    <property type="entry name" value="SERINE ENDOPROTEASE DEGS"/>
    <property type="match status" value="1"/>
</dbReference>
<protein>
    <submittedName>
        <fullName evidence="3">Serine protease</fullName>
    </submittedName>
</protein>
<keyword evidence="2" id="KW-1133">Transmembrane helix</keyword>
<dbReference type="PANTHER" id="PTHR43019:SF23">
    <property type="entry name" value="PROTEASE DO-LIKE 5, CHLOROPLASTIC"/>
    <property type="match status" value="1"/>
</dbReference>
<dbReference type="Proteomes" id="UP000243524">
    <property type="component" value="Unassembled WGS sequence"/>
</dbReference>
<dbReference type="GO" id="GO:0004252">
    <property type="term" value="F:serine-type endopeptidase activity"/>
    <property type="evidence" value="ECO:0007669"/>
    <property type="project" value="InterPro"/>
</dbReference>
<evidence type="ECO:0000313" key="3">
    <source>
        <dbReference type="EMBL" id="PKR78238.1"/>
    </source>
</evidence>
<accession>A0A2I0QV89</accession>
<keyword evidence="3" id="KW-0645">Protease</keyword>
<dbReference type="RefSeq" id="WP_101329910.1">
    <property type="nucleotide sequence ID" value="NZ_PJNH01000001.1"/>
</dbReference>
<keyword evidence="4" id="KW-1185">Reference proteome</keyword>
<evidence type="ECO:0000256" key="1">
    <source>
        <dbReference type="ARBA" id="ARBA00022825"/>
    </source>
</evidence>
<comment type="caution">
    <text evidence="3">The sequence shown here is derived from an EMBL/GenBank/DDBJ whole genome shotgun (WGS) entry which is preliminary data.</text>
</comment>
<name>A0A2I0QV89_9BACI</name>
<dbReference type="OrthoDB" id="9766361at2"/>